<dbReference type="EMBL" id="WJQU01000820">
    <property type="protein sequence ID" value="KAJ6634230.1"/>
    <property type="molecule type" value="Genomic_DNA"/>
</dbReference>
<dbReference type="GO" id="GO:0001147">
    <property type="term" value="F:transcription termination site sequence-specific DNA binding"/>
    <property type="evidence" value="ECO:0007669"/>
    <property type="project" value="TreeGrafter"/>
</dbReference>
<evidence type="ECO:0000313" key="8">
    <source>
        <dbReference type="Proteomes" id="UP001151699"/>
    </source>
</evidence>
<comment type="caution">
    <text evidence="7">The sequence shown here is derived from an EMBL/GenBank/DDBJ whole genome shotgun (WGS) entry which is preliminary data.</text>
</comment>
<evidence type="ECO:0000256" key="4">
    <source>
        <dbReference type="ARBA" id="ARBA00022840"/>
    </source>
</evidence>
<reference evidence="7" key="1">
    <citation type="submission" date="2022-07" db="EMBL/GenBank/DDBJ databases">
        <authorList>
            <person name="Trinca V."/>
            <person name="Uliana J.V.C."/>
            <person name="Torres T.T."/>
            <person name="Ward R.J."/>
            <person name="Monesi N."/>
        </authorList>
    </citation>
    <scope>NUCLEOTIDE SEQUENCE</scope>
    <source>
        <strain evidence="7">HSMRA1968</strain>
        <tissue evidence="7">Whole embryos</tissue>
    </source>
</reference>
<evidence type="ECO:0000259" key="6">
    <source>
        <dbReference type="Pfam" id="PF13087"/>
    </source>
</evidence>
<dbReference type="InterPro" id="IPR041679">
    <property type="entry name" value="DNA2/NAM7-like_C"/>
</dbReference>
<dbReference type="Pfam" id="PF13086">
    <property type="entry name" value="AAA_11"/>
    <property type="match status" value="1"/>
</dbReference>
<dbReference type="GO" id="GO:0004386">
    <property type="term" value="F:helicase activity"/>
    <property type="evidence" value="ECO:0007669"/>
    <property type="project" value="UniProtKB-KW"/>
</dbReference>
<gene>
    <name evidence="7" type="primary">sen1</name>
    <name evidence="7" type="ORF">Bhyg_17312</name>
</gene>
<feature type="domain" description="DNA2/NAM7 helicase-like C-terminal" evidence="6">
    <location>
        <begin position="115"/>
        <end position="299"/>
    </location>
</feature>
<feature type="non-terminal residue" evidence="7">
    <location>
        <position position="337"/>
    </location>
</feature>
<dbReference type="GO" id="GO:0005524">
    <property type="term" value="F:ATP binding"/>
    <property type="evidence" value="ECO:0007669"/>
    <property type="project" value="UniProtKB-KW"/>
</dbReference>
<keyword evidence="1" id="KW-0547">Nucleotide-binding</keyword>
<dbReference type="Proteomes" id="UP001151699">
    <property type="component" value="Unassembled WGS sequence"/>
</dbReference>
<dbReference type="PANTHER" id="PTHR10887:SF495">
    <property type="entry name" value="HELICASE SENATAXIN ISOFORM X1-RELATED"/>
    <property type="match status" value="1"/>
</dbReference>
<evidence type="ECO:0000313" key="7">
    <source>
        <dbReference type="EMBL" id="KAJ6634230.1"/>
    </source>
</evidence>
<dbReference type="GO" id="GO:0006369">
    <property type="term" value="P:termination of RNA polymerase II transcription"/>
    <property type="evidence" value="ECO:0007669"/>
    <property type="project" value="TreeGrafter"/>
</dbReference>
<dbReference type="GO" id="GO:0016604">
    <property type="term" value="C:nuclear body"/>
    <property type="evidence" value="ECO:0007669"/>
    <property type="project" value="TreeGrafter"/>
</dbReference>
<sequence>KEAELAYYAARNVKEKVASCRNEITTIEAKMANVTYDEKCLLEGANVICTTLNSCCALSSKISRMDVCIIDEATQCNEPTSLIPLQFGVKSLILVGDTKQLPSTVVSEIAKQYNYDQSLFQRLQKSYESTKELENPILQLTTQYRMHPDILHWPNEYFYKNCLQSDESIKKITFPLKPYTVFNLNFSQTAHTGQKHISNVNEAKFVRNLLNFLVTKADPKLNSYGIISAYSQQKDDLSKDLNQSHPYVSVNTIDSCQGQERDIVIISIARTRGIGFLAIKQRLNVALTRAKKMLILCGNFDSLQNHPMWTSLLDDARKRKMYVQLPTVNDDSLFTYF</sequence>
<dbReference type="GO" id="GO:0005694">
    <property type="term" value="C:chromosome"/>
    <property type="evidence" value="ECO:0007669"/>
    <property type="project" value="UniProtKB-ARBA"/>
</dbReference>
<dbReference type="InterPro" id="IPR045055">
    <property type="entry name" value="DNA2/NAM7-like"/>
</dbReference>
<evidence type="ECO:0000256" key="2">
    <source>
        <dbReference type="ARBA" id="ARBA00022801"/>
    </source>
</evidence>
<keyword evidence="4" id="KW-0067">ATP-binding</keyword>
<dbReference type="CDD" id="cd18808">
    <property type="entry name" value="SF1_C_Upf1"/>
    <property type="match status" value="1"/>
</dbReference>
<name>A0A9Q0MM17_9DIPT</name>
<dbReference type="Gene3D" id="3.40.50.300">
    <property type="entry name" value="P-loop containing nucleotide triphosphate hydrolases"/>
    <property type="match status" value="2"/>
</dbReference>
<proteinExistence type="predicted"/>
<dbReference type="AlphaFoldDB" id="A0A9Q0MM17"/>
<dbReference type="PANTHER" id="PTHR10887">
    <property type="entry name" value="DNA2/NAM7 HELICASE FAMILY"/>
    <property type="match status" value="1"/>
</dbReference>
<protein>
    <submittedName>
        <fullName evidence="7">Helicase sen1</fullName>
    </submittedName>
</protein>
<evidence type="ECO:0000259" key="5">
    <source>
        <dbReference type="Pfam" id="PF13086"/>
    </source>
</evidence>
<feature type="domain" description="DNA2/NAM7 helicase helicase" evidence="5">
    <location>
        <begin position="11"/>
        <end position="108"/>
    </location>
</feature>
<dbReference type="InterPro" id="IPR041677">
    <property type="entry name" value="DNA2/NAM7_AAA_11"/>
</dbReference>
<keyword evidence="3 7" id="KW-0347">Helicase</keyword>
<dbReference type="FunFam" id="3.40.50.300:FF:000326">
    <property type="entry name" value="P-loop containing nucleoside triphosphate hydrolase"/>
    <property type="match status" value="1"/>
</dbReference>
<dbReference type="InterPro" id="IPR047187">
    <property type="entry name" value="SF1_C_Upf1"/>
</dbReference>
<organism evidence="7 8">
    <name type="scientific">Pseudolycoriella hygida</name>
    <dbReference type="NCBI Taxonomy" id="35572"/>
    <lineage>
        <taxon>Eukaryota</taxon>
        <taxon>Metazoa</taxon>
        <taxon>Ecdysozoa</taxon>
        <taxon>Arthropoda</taxon>
        <taxon>Hexapoda</taxon>
        <taxon>Insecta</taxon>
        <taxon>Pterygota</taxon>
        <taxon>Neoptera</taxon>
        <taxon>Endopterygota</taxon>
        <taxon>Diptera</taxon>
        <taxon>Nematocera</taxon>
        <taxon>Sciaroidea</taxon>
        <taxon>Sciaridae</taxon>
        <taxon>Pseudolycoriella</taxon>
    </lineage>
</organism>
<evidence type="ECO:0000256" key="1">
    <source>
        <dbReference type="ARBA" id="ARBA00022741"/>
    </source>
</evidence>
<dbReference type="InterPro" id="IPR027417">
    <property type="entry name" value="P-loop_NTPase"/>
</dbReference>
<dbReference type="GO" id="GO:0016787">
    <property type="term" value="F:hydrolase activity"/>
    <property type="evidence" value="ECO:0007669"/>
    <property type="project" value="UniProtKB-KW"/>
</dbReference>
<dbReference type="Pfam" id="PF13087">
    <property type="entry name" value="AAA_12"/>
    <property type="match status" value="1"/>
</dbReference>
<evidence type="ECO:0000256" key="3">
    <source>
        <dbReference type="ARBA" id="ARBA00022806"/>
    </source>
</evidence>
<feature type="non-terminal residue" evidence="7">
    <location>
        <position position="1"/>
    </location>
</feature>
<dbReference type="OrthoDB" id="2285229at2759"/>
<accession>A0A9Q0MM17</accession>
<keyword evidence="8" id="KW-1185">Reference proteome</keyword>
<keyword evidence="2" id="KW-0378">Hydrolase</keyword>
<dbReference type="SUPFAM" id="SSF52540">
    <property type="entry name" value="P-loop containing nucleoside triphosphate hydrolases"/>
    <property type="match status" value="1"/>
</dbReference>